<comment type="caution">
    <text evidence="2">The sequence shown here is derived from an EMBL/GenBank/DDBJ whole genome shotgun (WGS) entry which is preliminary data.</text>
</comment>
<organism evidence="2 3">
    <name type="scientific">Melipona bicolor</name>
    <dbReference type="NCBI Taxonomy" id="60889"/>
    <lineage>
        <taxon>Eukaryota</taxon>
        <taxon>Metazoa</taxon>
        <taxon>Ecdysozoa</taxon>
        <taxon>Arthropoda</taxon>
        <taxon>Hexapoda</taxon>
        <taxon>Insecta</taxon>
        <taxon>Pterygota</taxon>
        <taxon>Neoptera</taxon>
        <taxon>Endopterygota</taxon>
        <taxon>Hymenoptera</taxon>
        <taxon>Apocrita</taxon>
        <taxon>Aculeata</taxon>
        <taxon>Apoidea</taxon>
        <taxon>Anthophila</taxon>
        <taxon>Apidae</taxon>
        <taxon>Melipona</taxon>
    </lineage>
</organism>
<evidence type="ECO:0000313" key="3">
    <source>
        <dbReference type="Proteomes" id="UP001177670"/>
    </source>
</evidence>
<dbReference type="AlphaFoldDB" id="A0AA40GFT6"/>
<reference evidence="2" key="1">
    <citation type="submission" date="2021-10" db="EMBL/GenBank/DDBJ databases">
        <title>Melipona bicolor Genome sequencing and assembly.</title>
        <authorList>
            <person name="Araujo N.S."/>
            <person name="Arias M.C."/>
        </authorList>
    </citation>
    <scope>NUCLEOTIDE SEQUENCE</scope>
    <source>
        <strain evidence="2">USP_2M_L1-L4_2017</strain>
        <tissue evidence="2">Whole body</tissue>
    </source>
</reference>
<gene>
    <name evidence="2" type="ORF">K0M31_001523</name>
</gene>
<proteinExistence type="predicted"/>
<sequence length="181" mass="19359">MAKKKQPLHELHAVERGCVRSIWCGLESNLPARLGFLGPLPKRQSAKSGGVGVGDGSVTVSHVRDGVRCAEVGDGEETAGDPGLRRRRPSRGRRQQKGVEDYLGGEGGPVAHGLVSTCTPVSPVPCGGWIGVFTYIESLPTYNYRLPILPSELVAACLLACLLDEPQCQIHEVRVMPPRSA</sequence>
<feature type="region of interest" description="Disordered" evidence="1">
    <location>
        <begin position="71"/>
        <end position="103"/>
    </location>
</feature>
<dbReference type="Proteomes" id="UP001177670">
    <property type="component" value="Unassembled WGS sequence"/>
</dbReference>
<protein>
    <submittedName>
        <fullName evidence="2">Uncharacterized protein</fullName>
    </submittedName>
</protein>
<feature type="compositionally biased region" description="Basic residues" evidence="1">
    <location>
        <begin position="85"/>
        <end position="96"/>
    </location>
</feature>
<evidence type="ECO:0000256" key="1">
    <source>
        <dbReference type="SAM" id="MobiDB-lite"/>
    </source>
</evidence>
<evidence type="ECO:0000313" key="2">
    <source>
        <dbReference type="EMBL" id="KAK1136995.1"/>
    </source>
</evidence>
<name>A0AA40GFT6_9HYME</name>
<keyword evidence="3" id="KW-1185">Reference proteome</keyword>
<dbReference type="EMBL" id="JAHYIQ010000001">
    <property type="protein sequence ID" value="KAK1136995.1"/>
    <property type="molecule type" value="Genomic_DNA"/>
</dbReference>
<accession>A0AA40GFT6</accession>